<dbReference type="Proteomes" id="UP000184501">
    <property type="component" value="Unassembled WGS sequence"/>
</dbReference>
<evidence type="ECO:0000256" key="1">
    <source>
        <dbReference type="SAM" id="SignalP"/>
    </source>
</evidence>
<dbReference type="RefSeq" id="WP_073482325.1">
    <property type="nucleotide sequence ID" value="NZ_FQVN01000003.1"/>
</dbReference>
<keyword evidence="1" id="KW-0732">Signal</keyword>
<feature type="signal peptide" evidence="1">
    <location>
        <begin position="1"/>
        <end position="25"/>
    </location>
</feature>
<protein>
    <submittedName>
        <fullName evidence="2">Uncharacterized protein</fullName>
    </submittedName>
</protein>
<reference evidence="2 3" key="1">
    <citation type="submission" date="2016-11" db="EMBL/GenBank/DDBJ databases">
        <authorList>
            <person name="Jaros S."/>
            <person name="Januszkiewicz K."/>
            <person name="Wedrychowicz H."/>
        </authorList>
    </citation>
    <scope>NUCLEOTIDE SEQUENCE [LARGE SCALE GENOMIC DNA]</scope>
    <source>
        <strain evidence="2 3">DSM 44523</strain>
    </source>
</reference>
<dbReference type="AlphaFoldDB" id="A0A1M5BPV3"/>
<dbReference type="Pfam" id="PF20242">
    <property type="entry name" value="Emfourin"/>
    <property type="match status" value="1"/>
</dbReference>
<sequence>MKTIYRFVLAFALLLGVTGVAAAQAAPVGTAEGRGGVSSVTLTTTGGYAGVHETVTVTPTTSFPKKDQLFSLVTRADFRALGDRYMPVHTCCDRFNYVLEVTYADGKRKKVETMDGATAPRVLFDVIELLRSTR</sequence>
<feature type="chain" id="PRO_5038522959" evidence="1">
    <location>
        <begin position="26"/>
        <end position="134"/>
    </location>
</feature>
<keyword evidence="3" id="KW-1185">Reference proteome</keyword>
<dbReference type="EMBL" id="FQVN01000003">
    <property type="protein sequence ID" value="SHF44623.1"/>
    <property type="molecule type" value="Genomic_DNA"/>
</dbReference>
<evidence type="ECO:0000313" key="2">
    <source>
        <dbReference type="EMBL" id="SHF44623.1"/>
    </source>
</evidence>
<dbReference type="InterPro" id="IPR049457">
    <property type="entry name" value="Emfourin"/>
</dbReference>
<evidence type="ECO:0000313" key="3">
    <source>
        <dbReference type="Proteomes" id="UP000184501"/>
    </source>
</evidence>
<organism evidence="2 3">
    <name type="scientific">Streptoalloteichus hindustanus</name>
    <dbReference type="NCBI Taxonomy" id="2017"/>
    <lineage>
        <taxon>Bacteria</taxon>
        <taxon>Bacillati</taxon>
        <taxon>Actinomycetota</taxon>
        <taxon>Actinomycetes</taxon>
        <taxon>Pseudonocardiales</taxon>
        <taxon>Pseudonocardiaceae</taxon>
        <taxon>Streptoalloteichus</taxon>
    </lineage>
</organism>
<gene>
    <name evidence="2" type="ORF">SAMN05444320_103678</name>
</gene>
<accession>A0A1M5BPV3</accession>
<dbReference type="OrthoDB" id="4559942at2"/>
<proteinExistence type="predicted"/>
<name>A0A1M5BPV3_STRHI</name>